<dbReference type="Gene3D" id="3.20.20.100">
    <property type="entry name" value="NADP-dependent oxidoreductase domain"/>
    <property type="match status" value="1"/>
</dbReference>
<dbReference type="EMBL" id="QKWJ01000101">
    <property type="protein sequence ID" value="RDK05347.1"/>
    <property type="molecule type" value="Genomic_DNA"/>
</dbReference>
<gene>
    <name evidence="5" type="ORF">DN412_37425</name>
</gene>
<dbReference type="PRINTS" id="PR00069">
    <property type="entry name" value="ALDKETRDTASE"/>
</dbReference>
<evidence type="ECO:0000256" key="3">
    <source>
        <dbReference type="ARBA" id="ARBA00023002"/>
    </source>
</evidence>
<dbReference type="PANTHER" id="PTHR43827">
    <property type="entry name" value="2,5-DIKETO-D-GLUCONIC ACID REDUCTASE"/>
    <property type="match status" value="1"/>
</dbReference>
<dbReference type="Pfam" id="PF00248">
    <property type="entry name" value="Aldo_ket_red"/>
    <property type="match status" value="1"/>
</dbReference>
<keyword evidence="6" id="KW-1185">Reference proteome</keyword>
<proteinExistence type="inferred from homology"/>
<evidence type="ECO:0000256" key="1">
    <source>
        <dbReference type="ARBA" id="ARBA00007905"/>
    </source>
</evidence>
<feature type="domain" description="NADP-dependent oxidoreductase" evidence="4">
    <location>
        <begin position="33"/>
        <end position="160"/>
    </location>
</feature>
<dbReference type="GO" id="GO:1990002">
    <property type="term" value="F:methylglyoxal reductase (NADPH) (acetol producing) activity"/>
    <property type="evidence" value="ECO:0007669"/>
    <property type="project" value="TreeGrafter"/>
</dbReference>
<comment type="similarity">
    <text evidence="1">Belongs to the aldo/keto reductase family.</text>
</comment>
<comment type="caution">
    <text evidence="5">The sequence shown here is derived from an EMBL/GenBank/DDBJ whole genome shotgun (WGS) entry which is preliminary data.</text>
</comment>
<dbReference type="GO" id="GO:0051596">
    <property type="term" value="P:methylglyoxal catabolic process"/>
    <property type="evidence" value="ECO:0007669"/>
    <property type="project" value="TreeGrafter"/>
</dbReference>
<protein>
    <recommendedName>
        <fullName evidence="4">NADP-dependent oxidoreductase domain-containing protein</fullName>
    </recommendedName>
</protein>
<dbReference type="AlphaFoldDB" id="A0A370NIB7"/>
<evidence type="ECO:0000313" key="6">
    <source>
        <dbReference type="Proteomes" id="UP000255165"/>
    </source>
</evidence>
<organism evidence="5 6">
    <name type="scientific">Cupriavidus lacunae</name>
    <dbReference type="NCBI Taxonomy" id="2666307"/>
    <lineage>
        <taxon>Bacteria</taxon>
        <taxon>Pseudomonadati</taxon>
        <taxon>Pseudomonadota</taxon>
        <taxon>Betaproteobacteria</taxon>
        <taxon>Burkholderiales</taxon>
        <taxon>Burkholderiaceae</taxon>
        <taxon>Cupriavidus</taxon>
    </lineage>
</organism>
<keyword evidence="2" id="KW-0521">NADP</keyword>
<evidence type="ECO:0000256" key="2">
    <source>
        <dbReference type="ARBA" id="ARBA00022857"/>
    </source>
</evidence>
<evidence type="ECO:0000259" key="4">
    <source>
        <dbReference type="Pfam" id="PF00248"/>
    </source>
</evidence>
<dbReference type="InterPro" id="IPR036812">
    <property type="entry name" value="NAD(P)_OxRdtase_dom_sf"/>
</dbReference>
<dbReference type="Proteomes" id="UP000255165">
    <property type="component" value="Unassembled WGS sequence"/>
</dbReference>
<keyword evidence="3" id="KW-0560">Oxidoreductase</keyword>
<dbReference type="InterPro" id="IPR023210">
    <property type="entry name" value="NADP_OxRdtase_dom"/>
</dbReference>
<name>A0A370NIB7_9BURK</name>
<dbReference type="InterPro" id="IPR020471">
    <property type="entry name" value="AKR"/>
</dbReference>
<sequence length="178" mass="19985">MANVHRFCKWRAHSVPRTGHLRHARRSAFQHRVRHIGVSNFNRALMKQALALSGQGLVTNQLEYHPYLDQHPLVSATREAGLAITAYCGMAVGRVFSDPLLRAIARRHQRGVAQVVLRWLVQQEGVVALSRTTLLDRLTENAAVFEFELTQNEMAAIATLVRPGSRIVNPPDLAPVWD</sequence>
<dbReference type="PANTHER" id="PTHR43827:SF3">
    <property type="entry name" value="NADP-DEPENDENT OXIDOREDUCTASE DOMAIN-CONTAINING PROTEIN"/>
    <property type="match status" value="1"/>
</dbReference>
<evidence type="ECO:0000313" key="5">
    <source>
        <dbReference type="EMBL" id="RDK05347.1"/>
    </source>
</evidence>
<reference evidence="6" key="1">
    <citation type="submission" date="2018-06" db="EMBL/GenBank/DDBJ databases">
        <authorList>
            <person name="Feng T."/>
            <person name="Jeon C.O."/>
        </authorList>
    </citation>
    <scope>NUCLEOTIDE SEQUENCE [LARGE SCALE GENOMIC DNA]</scope>
    <source>
        <strain evidence="6">S23</strain>
    </source>
</reference>
<dbReference type="SUPFAM" id="SSF51430">
    <property type="entry name" value="NAD(P)-linked oxidoreductase"/>
    <property type="match status" value="1"/>
</dbReference>
<accession>A0A370NIB7</accession>